<dbReference type="EMBL" id="SSSM01000002">
    <property type="protein sequence ID" value="THG32339.1"/>
    <property type="molecule type" value="Genomic_DNA"/>
</dbReference>
<evidence type="ECO:0000313" key="6">
    <source>
        <dbReference type="EMBL" id="THG32339.1"/>
    </source>
</evidence>
<dbReference type="AlphaFoldDB" id="A0A4S4FP80"/>
<dbReference type="SUPFAM" id="SSF50494">
    <property type="entry name" value="Trypsin-like serine proteases"/>
    <property type="match status" value="1"/>
</dbReference>
<evidence type="ECO:0000256" key="3">
    <source>
        <dbReference type="ARBA" id="ARBA00022989"/>
    </source>
</evidence>
<feature type="transmembrane region" description="Helical" evidence="5">
    <location>
        <begin position="6"/>
        <end position="25"/>
    </location>
</feature>
<gene>
    <name evidence="6" type="ORF">E6C64_04790</name>
</gene>
<dbReference type="InterPro" id="IPR003825">
    <property type="entry name" value="Colicin-V_CvpA"/>
</dbReference>
<dbReference type="Proteomes" id="UP000309133">
    <property type="component" value="Unassembled WGS sequence"/>
</dbReference>
<evidence type="ECO:0000256" key="4">
    <source>
        <dbReference type="ARBA" id="ARBA00023136"/>
    </source>
</evidence>
<keyword evidence="6" id="KW-0378">Hydrolase</keyword>
<feature type="transmembrane region" description="Helical" evidence="5">
    <location>
        <begin position="59"/>
        <end position="82"/>
    </location>
</feature>
<dbReference type="GO" id="GO:0009403">
    <property type="term" value="P:toxin biosynthetic process"/>
    <property type="evidence" value="ECO:0007669"/>
    <property type="project" value="InterPro"/>
</dbReference>
<feature type="transmembrane region" description="Helical" evidence="5">
    <location>
        <begin position="103"/>
        <end position="129"/>
    </location>
</feature>
<dbReference type="PRINTS" id="PR00834">
    <property type="entry name" value="PROTEASES2C"/>
</dbReference>
<dbReference type="GO" id="GO:0006508">
    <property type="term" value="P:proteolysis"/>
    <property type="evidence" value="ECO:0007669"/>
    <property type="project" value="UniProtKB-KW"/>
</dbReference>
<proteinExistence type="predicted"/>
<dbReference type="InterPro" id="IPR047680">
    <property type="entry name" value="MarP-like"/>
</dbReference>
<dbReference type="PANTHER" id="PTHR43019">
    <property type="entry name" value="SERINE ENDOPROTEASE DEGS"/>
    <property type="match status" value="1"/>
</dbReference>
<name>A0A4S4FP80_9MICO</name>
<comment type="subcellular location">
    <subcellularLocation>
        <location evidence="1">Membrane</location>
        <topology evidence="1">Multi-pass membrane protein</topology>
    </subcellularLocation>
</comment>
<dbReference type="RefSeq" id="WP_136426504.1">
    <property type="nucleotide sequence ID" value="NZ_SSSM01000002.1"/>
</dbReference>
<dbReference type="GO" id="GO:0004252">
    <property type="term" value="F:serine-type endopeptidase activity"/>
    <property type="evidence" value="ECO:0007669"/>
    <property type="project" value="InterPro"/>
</dbReference>
<dbReference type="NCBIfam" id="NF033740">
    <property type="entry name" value="MarP_fam_protase"/>
    <property type="match status" value="1"/>
</dbReference>
<sequence>MELTTVILDIALGLMLAGYLVYGYHSGLLRSGFAILGVIVGGIAALLLVPILNTVVSQPVWRVVATIGISVGLLALGHAIGVTVGHTASKVLLRGPLQLVDRLLGAAVNLVVAALVTFMAAGGIASLGVPQLSQPIGNSAVLKVIDGAIPDPLEQILAEIRSTVTADGLPTISGLAAPSIQPTVPSLDTGTDALAAAARSVVRISGNAFACGQSQTGSGFFIAPGRVVTNAHVVSGVEEPVVETPNDGTEAGRVVYFDPEHDLAIIAVDGLATPALEIGAELAPGDSAVFDGYPLGGPFSSGGASVISVDELQVQNIYDTGTGEREVYTLAANVQQGNSGGPLLSTAGEVTGIVFAKSADTANIGYAMTVDEIATVLVGAASYSDAVSSGSCTTD</sequence>
<keyword evidence="3 5" id="KW-1133">Transmembrane helix</keyword>
<evidence type="ECO:0000313" key="7">
    <source>
        <dbReference type="Proteomes" id="UP000309133"/>
    </source>
</evidence>
<dbReference type="PANTHER" id="PTHR43019:SF23">
    <property type="entry name" value="PROTEASE DO-LIKE 5, CHLOROPLASTIC"/>
    <property type="match status" value="1"/>
</dbReference>
<dbReference type="Pfam" id="PF13365">
    <property type="entry name" value="Trypsin_2"/>
    <property type="match status" value="1"/>
</dbReference>
<keyword evidence="2 5" id="KW-0812">Transmembrane</keyword>
<keyword evidence="7" id="KW-1185">Reference proteome</keyword>
<organism evidence="6 7">
    <name type="scientific">Naasia lichenicola</name>
    <dbReference type="NCBI Taxonomy" id="2565933"/>
    <lineage>
        <taxon>Bacteria</taxon>
        <taxon>Bacillati</taxon>
        <taxon>Actinomycetota</taxon>
        <taxon>Actinomycetes</taxon>
        <taxon>Micrococcales</taxon>
        <taxon>Microbacteriaceae</taxon>
        <taxon>Naasia</taxon>
    </lineage>
</organism>
<dbReference type="OrthoDB" id="9766361at2"/>
<keyword evidence="6" id="KW-0645">Protease</keyword>
<feature type="transmembrane region" description="Helical" evidence="5">
    <location>
        <begin position="32"/>
        <end position="53"/>
    </location>
</feature>
<reference evidence="6 7" key="1">
    <citation type="submission" date="2019-04" db="EMBL/GenBank/DDBJ databases">
        <authorList>
            <person name="Jiang L."/>
        </authorList>
    </citation>
    <scope>NUCLEOTIDE SEQUENCE [LARGE SCALE GENOMIC DNA]</scope>
    <source>
        <strain evidence="6 7">YIM 131853</strain>
    </source>
</reference>
<dbReference type="GO" id="GO:0016020">
    <property type="term" value="C:membrane"/>
    <property type="evidence" value="ECO:0007669"/>
    <property type="project" value="UniProtKB-SubCell"/>
</dbReference>
<dbReference type="InterPro" id="IPR009003">
    <property type="entry name" value="Peptidase_S1_PA"/>
</dbReference>
<protein>
    <submittedName>
        <fullName evidence="6">MarP family serine protease</fullName>
    </submittedName>
</protein>
<evidence type="ECO:0000256" key="5">
    <source>
        <dbReference type="SAM" id="Phobius"/>
    </source>
</evidence>
<dbReference type="Pfam" id="PF02674">
    <property type="entry name" value="Colicin_V"/>
    <property type="match status" value="1"/>
</dbReference>
<dbReference type="Gene3D" id="2.40.10.10">
    <property type="entry name" value="Trypsin-like serine proteases"/>
    <property type="match status" value="2"/>
</dbReference>
<evidence type="ECO:0000256" key="1">
    <source>
        <dbReference type="ARBA" id="ARBA00004141"/>
    </source>
</evidence>
<evidence type="ECO:0000256" key="2">
    <source>
        <dbReference type="ARBA" id="ARBA00022692"/>
    </source>
</evidence>
<comment type="caution">
    <text evidence="6">The sequence shown here is derived from an EMBL/GenBank/DDBJ whole genome shotgun (WGS) entry which is preliminary data.</text>
</comment>
<keyword evidence="4 5" id="KW-0472">Membrane</keyword>
<accession>A0A4S4FP80</accession>
<dbReference type="InterPro" id="IPR043504">
    <property type="entry name" value="Peptidase_S1_PA_chymotrypsin"/>
</dbReference>
<dbReference type="InterPro" id="IPR001940">
    <property type="entry name" value="Peptidase_S1C"/>
</dbReference>